<dbReference type="Proteomes" id="UP000297777">
    <property type="component" value="Unassembled WGS sequence"/>
</dbReference>
<gene>
    <name evidence="1" type="ORF">BTUL_0023g00560</name>
</gene>
<dbReference type="AlphaFoldDB" id="A0A4Z1EZX2"/>
<protein>
    <submittedName>
        <fullName evidence="1">Uncharacterized protein</fullName>
    </submittedName>
</protein>
<accession>A0A4Z1EZX2</accession>
<evidence type="ECO:0000313" key="2">
    <source>
        <dbReference type="Proteomes" id="UP000297777"/>
    </source>
</evidence>
<dbReference type="EMBL" id="PQXH01000023">
    <property type="protein sequence ID" value="TGO16879.1"/>
    <property type="molecule type" value="Genomic_DNA"/>
</dbReference>
<name>A0A4Z1EZX2_9HELO</name>
<proteinExistence type="predicted"/>
<organism evidence="1 2">
    <name type="scientific">Botrytis tulipae</name>
    <dbReference type="NCBI Taxonomy" id="87230"/>
    <lineage>
        <taxon>Eukaryota</taxon>
        <taxon>Fungi</taxon>
        <taxon>Dikarya</taxon>
        <taxon>Ascomycota</taxon>
        <taxon>Pezizomycotina</taxon>
        <taxon>Leotiomycetes</taxon>
        <taxon>Helotiales</taxon>
        <taxon>Sclerotiniaceae</taxon>
        <taxon>Botrytis</taxon>
    </lineage>
</organism>
<evidence type="ECO:0000313" key="1">
    <source>
        <dbReference type="EMBL" id="TGO16879.1"/>
    </source>
</evidence>
<keyword evidence="2" id="KW-1185">Reference proteome</keyword>
<dbReference type="OrthoDB" id="3470290at2759"/>
<reference evidence="1 2" key="1">
    <citation type="submission" date="2017-12" db="EMBL/GenBank/DDBJ databases">
        <title>Comparative genomics of Botrytis spp.</title>
        <authorList>
            <person name="Valero-Jimenez C.A."/>
            <person name="Tapia P."/>
            <person name="Veloso J."/>
            <person name="Silva-Moreno E."/>
            <person name="Staats M."/>
            <person name="Valdes J.H."/>
            <person name="Van Kan J.A.L."/>
        </authorList>
    </citation>
    <scope>NUCLEOTIDE SEQUENCE [LARGE SCALE GENOMIC DNA]</scope>
    <source>
        <strain evidence="1 2">Bt9001</strain>
    </source>
</reference>
<sequence length="353" mass="39188">MGHQLREHIPAVNVQPTFHLIEAEILDLSYEALVLQVDGNVRLDKTARDPAAWRDRVGVEVAGGPNGKPPGQIATKLAALPTVPRLGDRCTMSLCGQLGTLGAPGAMPLMLLAVRVDDPHDDRLQPPPLGIAIEKANADHFLRRGVSHIMSRAMNIRRGIPSDFDPDDTDQVNENQWQMDPPLSIAFPLIGCRTGYGFTNAAENILSAILGWYHDPKYTPQFGDAAMRAFNIPDIYLVVPPRTTENVRILKPALIRSAWEKAWDRYLPPALGIPPVRYAKDVKDVLTDQIRQHSTKYWTPGLGQVLLIDGLDNVAGGFPLNLTPWLPENITDAWIRRNCRVLRKGTIKRITQI</sequence>
<comment type="caution">
    <text evidence="1">The sequence shown here is derived from an EMBL/GenBank/DDBJ whole genome shotgun (WGS) entry which is preliminary data.</text>
</comment>